<evidence type="ECO:0000313" key="4">
    <source>
        <dbReference type="Proteomes" id="UP000282196"/>
    </source>
</evidence>
<dbReference type="Pfam" id="PF12215">
    <property type="entry name" value="Glyco_hydr_116N"/>
    <property type="match status" value="1"/>
</dbReference>
<protein>
    <submittedName>
        <fullName evidence="3">Non-lysosomal glucosylceramidase</fullName>
    </submittedName>
</protein>
<sequence length="760" mass="87453">MVSALQLAPPKSAYSTTLYQLAQTKLMKPKADYPMINSFPHGAPLGGFGAGTFSRSPYGDFNIWHLFPGVHINEILDFCELAVYRQYDRKTESYPLSMRNKAWGKQKLDPQKSVYSALYPKSWYQYQELDVTVEQFSPILPHNYKETAYPAACFNVQIQNTKKQPMSAAVLFSWQNILGWSYDPEAGAAEQHFIRGTGMRWNERRQDHDFQGIVFHADPVRNNALSGEMCLATRAPDNAQVSFCTQFDTEQNTDIVWEPFAENGILRENVSTEYDQPAGAIAVKVFLNPGETVVIPFVLTWDIPNCLNGNLSRYYTKYWGTNGDNAFAIAAEVLENQEKYSADIRHWHETVAKKMPLDLTALLFNELYYLADGGSIWDAKTGLYSYLECYDYLFYETLDVRFFGAFPLAKFWPEIEKRIMTEFSKTIFREDQTKVDYHVQASVAEKIVVSGDHNKKFIQRDQRKRKYALPHDLGSPLEAPWEKINAYTWQNANRWKDLNSKYVLQVYRAYYYSGKKDHEFLSECWTGILRAIEYLSAFDDDKDGLPENEGFPDQTFDNWLMNGTSAYCGILRLASLQAAIQIAAVLNDKEQTKRLRLLLKQAKDALNAKLWNGKYFKFDEHSDDVMAAQLAGQWFLEQMHLPDVLEPDRIDSALKYIYETNFLNVENGSYGLVNGRTAKNQPVKVAQGNDAWAGVNYAFAGHLLIRGQKRRAEYLLRKVKALLYGSGFLFRTPEGWDVQHKFLASMYMRPGVIWALEDWY</sequence>
<dbReference type="AlphaFoldDB" id="A0A388TKN0"/>
<feature type="domain" description="Glycosyl-hydrolase family 116 catalytic region" evidence="1">
    <location>
        <begin position="383"/>
        <end position="756"/>
    </location>
</feature>
<dbReference type="SUPFAM" id="SSF48208">
    <property type="entry name" value="Six-hairpin glycosidases"/>
    <property type="match status" value="1"/>
</dbReference>
<dbReference type="InterPro" id="IPR008928">
    <property type="entry name" value="6-hairpin_glycosidase_sf"/>
</dbReference>
<proteinExistence type="predicted"/>
<dbReference type="Pfam" id="PF04685">
    <property type="entry name" value="DUF608"/>
    <property type="match status" value="1"/>
</dbReference>
<dbReference type="GO" id="GO:0005975">
    <property type="term" value="P:carbohydrate metabolic process"/>
    <property type="evidence" value="ECO:0007669"/>
    <property type="project" value="InterPro"/>
</dbReference>
<feature type="domain" description="Glycosyl-hydrolase family 116 N-terminal" evidence="2">
    <location>
        <begin position="42"/>
        <end position="339"/>
    </location>
</feature>
<evidence type="ECO:0000259" key="1">
    <source>
        <dbReference type="Pfam" id="PF04685"/>
    </source>
</evidence>
<accession>A0A388TKN0</accession>
<keyword evidence="4" id="KW-1185">Reference proteome</keyword>
<dbReference type="PANTHER" id="PTHR12654:SF0">
    <property type="entry name" value="NON-LYSOSOMAL GLUCOSYLCERAMIDASE"/>
    <property type="match status" value="1"/>
</dbReference>
<comment type="caution">
    <text evidence="3">The sequence shown here is derived from an EMBL/GenBank/DDBJ whole genome shotgun (WGS) entry which is preliminary data.</text>
</comment>
<gene>
    <name evidence="3" type="primary">gba2</name>
    <name evidence="3" type="ORF">RDn1_110</name>
</gene>
<dbReference type="InterPro" id="IPR006775">
    <property type="entry name" value="GH116_catalytic"/>
</dbReference>
<reference evidence="3 4" key="1">
    <citation type="journal article" date="2019" name="ISME J.">
        <title>Genome analyses of uncultured TG2/ZB3 bacteria in 'Margulisbacteria' specifically attached to ectosymbiotic spirochetes of protists in the termite gut.</title>
        <authorList>
            <person name="Utami Y.D."/>
            <person name="Kuwahara H."/>
            <person name="Igai K."/>
            <person name="Murakami T."/>
            <person name="Sugaya K."/>
            <person name="Morikawa T."/>
            <person name="Nagura Y."/>
            <person name="Yuki M."/>
            <person name="Deevong P."/>
            <person name="Inoue T."/>
            <person name="Kihara K."/>
            <person name="Lo N."/>
            <person name="Yamada A."/>
            <person name="Ohkuma M."/>
            <person name="Hongoh Y."/>
        </authorList>
    </citation>
    <scope>NUCLEOTIDE SEQUENCE [LARGE SCALE GENOMIC DNA]</scope>
    <source>
        <strain evidence="3">RsDinE6-01</strain>
    </source>
</reference>
<dbReference type="InterPro" id="IPR052566">
    <property type="entry name" value="Non-lysos_glucosylceramidase"/>
</dbReference>
<organism evidence="3 4">
    <name type="scientific">Candidatus Termititenax dinenymphae</name>
    <dbReference type="NCBI Taxonomy" id="2218523"/>
    <lineage>
        <taxon>Bacteria</taxon>
        <taxon>Bacillati</taxon>
        <taxon>Candidatus Margulisiibacteriota</taxon>
        <taxon>Candidatus Termititenacia</taxon>
        <taxon>Candidatus Termititenacales</taxon>
        <taxon>Candidatus Termititenacaceae</taxon>
        <taxon>Candidatus Termititenax</taxon>
    </lineage>
</organism>
<dbReference type="InterPro" id="IPR012341">
    <property type="entry name" value="6hp_glycosidase-like_sf"/>
</dbReference>
<evidence type="ECO:0000313" key="3">
    <source>
        <dbReference type="EMBL" id="GBR77451.1"/>
    </source>
</evidence>
<dbReference type="Proteomes" id="UP000282196">
    <property type="component" value="Unassembled WGS sequence"/>
</dbReference>
<dbReference type="GO" id="GO:0008422">
    <property type="term" value="F:beta-glucosidase activity"/>
    <property type="evidence" value="ECO:0007669"/>
    <property type="project" value="TreeGrafter"/>
</dbReference>
<dbReference type="Gene3D" id="1.50.10.10">
    <property type="match status" value="1"/>
</dbReference>
<dbReference type="PANTHER" id="PTHR12654">
    <property type="entry name" value="BILE ACID BETA-GLUCOSIDASE-RELATED"/>
    <property type="match status" value="1"/>
</dbReference>
<name>A0A388TKN0_9BACT</name>
<evidence type="ECO:0000259" key="2">
    <source>
        <dbReference type="Pfam" id="PF12215"/>
    </source>
</evidence>
<dbReference type="EMBL" id="BGZP01000002">
    <property type="protein sequence ID" value="GBR77451.1"/>
    <property type="molecule type" value="Genomic_DNA"/>
</dbReference>
<dbReference type="InterPro" id="IPR024462">
    <property type="entry name" value="GH116_N"/>
</dbReference>